<comment type="caution">
    <text evidence="1">The sequence shown here is derived from an EMBL/GenBank/DDBJ whole genome shotgun (WGS) entry which is preliminary data.</text>
</comment>
<organism evidence="1 2">
    <name type="scientific">Mycena albidolilacea</name>
    <dbReference type="NCBI Taxonomy" id="1033008"/>
    <lineage>
        <taxon>Eukaryota</taxon>
        <taxon>Fungi</taxon>
        <taxon>Dikarya</taxon>
        <taxon>Basidiomycota</taxon>
        <taxon>Agaricomycotina</taxon>
        <taxon>Agaricomycetes</taxon>
        <taxon>Agaricomycetidae</taxon>
        <taxon>Agaricales</taxon>
        <taxon>Marasmiineae</taxon>
        <taxon>Mycenaceae</taxon>
        <taxon>Mycena</taxon>
    </lineage>
</organism>
<proteinExistence type="predicted"/>
<evidence type="ECO:0000313" key="2">
    <source>
        <dbReference type="Proteomes" id="UP001218218"/>
    </source>
</evidence>
<dbReference type="AlphaFoldDB" id="A0AAD7EMN2"/>
<sequence length="224" mass="25351">MSICGLPLPLPSTFDFAGDWKHPANTPTPDNMELLEKNRCNHDPNMESIVALDVGAKLKPYYAYTEEEKHLLCLVVATEEATERRKHDADRVKAPRSIRGTHQMGTLHAVAPTSEATITIPDIWVEEMLGDEDSTFDALTLGLWRQASCNLLAAYKICCTPTTEDDSKPQANYNTEYKVHAHFFARLKCIEDLKMFPVWYLVENELHNEIYNGGSFSLATWENC</sequence>
<accession>A0AAD7EMN2</accession>
<protein>
    <submittedName>
        <fullName evidence="1">Uncharacterized protein</fullName>
    </submittedName>
</protein>
<dbReference type="EMBL" id="JARIHO010000026">
    <property type="protein sequence ID" value="KAJ7340705.1"/>
    <property type="molecule type" value="Genomic_DNA"/>
</dbReference>
<name>A0AAD7EMN2_9AGAR</name>
<gene>
    <name evidence="1" type="ORF">DFH08DRAFT_963562</name>
</gene>
<dbReference type="Proteomes" id="UP001218218">
    <property type="component" value="Unassembled WGS sequence"/>
</dbReference>
<evidence type="ECO:0000313" key="1">
    <source>
        <dbReference type="EMBL" id="KAJ7340705.1"/>
    </source>
</evidence>
<keyword evidence="2" id="KW-1185">Reference proteome</keyword>
<reference evidence="1" key="1">
    <citation type="submission" date="2023-03" db="EMBL/GenBank/DDBJ databases">
        <title>Massive genome expansion in bonnet fungi (Mycena s.s.) driven by repeated elements and novel gene families across ecological guilds.</title>
        <authorList>
            <consortium name="Lawrence Berkeley National Laboratory"/>
            <person name="Harder C.B."/>
            <person name="Miyauchi S."/>
            <person name="Viragh M."/>
            <person name="Kuo A."/>
            <person name="Thoen E."/>
            <person name="Andreopoulos B."/>
            <person name="Lu D."/>
            <person name="Skrede I."/>
            <person name="Drula E."/>
            <person name="Henrissat B."/>
            <person name="Morin E."/>
            <person name="Kohler A."/>
            <person name="Barry K."/>
            <person name="LaButti K."/>
            <person name="Morin E."/>
            <person name="Salamov A."/>
            <person name="Lipzen A."/>
            <person name="Mereny Z."/>
            <person name="Hegedus B."/>
            <person name="Baldrian P."/>
            <person name="Stursova M."/>
            <person name="Weitz H."/>
            <person name="Taylor A."/>
            <person name="Grigoriev I.V."/>
            <person name="Nagy L.G."/>
            <person name="Martin F."/>
            <person name="Kauserud H."/>
        </authorList>
    </citation>
    <scope>NUCLEOTIDE SEQUENCE</scope>
    <source>
        <strain evidence="1">CBHHK002</strain>
    </source>
</reference>